<dbReference type="InterPro" id="IPR052897">
    <property type="entry name" value="Sec-Metab_Biosynth_Hydrolase"/>
</dbReference>
<evidence type="ECO:0000259" key="2">
    <source>
        <dbReference type="Pfam" id="PF12697"/>
    </source>
</evidence>
<dbReference type="InterPro" id="IPR000073">
    <property type="entry name" value="AB_hydrolase_1"/>
</dbReference>
<dbReference type="RefSeq" id="WP_060858723.1">
    <property type="nucleotide sequence ID" value="NZ_FCOC02000029.1"/>
</dbReference>
<dbReference type="Pfam" id="PF12697">
    <property type="entry name" value="Abhydrolase_6"/>
    <property type="match status" value="1"/>
</dbReference>
<protein>
    <submittedName>
        <fullName evidence="3">Signal peptide protein</fullName>
    </submittedName>
</protein>
<dbReference type="AlphaFoldDB" id="A0A158I9F6"/>
<name>A0A158I9F6_CABSO</name>
<keyword evidence="1" id="KW-0732">Signal</keyword>
<accession>A0A158I9F6</accession>
<dbReference type="SUPFAM" id="SSF53474">
    <property type="entry name" value="alpha/beta-Hydrolases"/>
    <property type="match status" value="1"/>
</dbReference>
<dbReference type="EMBL" id="FCOC02000029">
    <property type="protein sequence ID" value="SAL53013.1"/>
    <property type="molecule type" value="Genomic_DNA"/>
</dbReference>
<feature type="domain" description="AB hydrolase-1" evidence="2">
    <location>
        <begin position="37"/>
        <end position="250"/>
    </location>
</feature>
<sequence length="259" mass="27022">MNNLLKKVLASAMLLGSLFAVPAVHAAPVQDLKGTNVVLVHGAFADGSSWNKVIPLLEARGLHVVAVQNPLSSLADDAAATQRAIEQQNGPVVLVGHSWGGVVITQAGNDDKVKALVYVAAFAPDNNTSINDMLKGKPAPAWASQLQKDSGNYLTLSTDAVIHQFAQDLPVPQARLIAATQGPWAASATDDKVSTAAWHSKPSWFVIADKDHMIDPHLQAAMAAQIGATVTHVNSSHVAMVSQPNAVAAAIIAAATKVH</sequence>
<reference evidence="3 4" key="1">
    <citation type="submission" date="2016-01" db="EMBL/GenBank/DDBJ databases">
        <authorList>
            <person name="Oliw E.H."/>
        </authorList>
    </citation>
    <scope>NUCLEOTIDE SEQUENCE [LARGE SCALE GENOMIC DNA]</scope>
    <source>
        <strain evidence="3">LMG 22029</strain>
    </source>
</reference>
<feature type="signal peptide" evidence="1">
    <location>
        <begin position="1"/>
        <end position="26"/>
    </location>
</feature>
<feature type="chain" id="PRO_5007810655" evidence="1">
    <location>
        <begin position="27"/>
        <end position="259"/>
    </location>
</feature>
<evidence type="ECO:0000313" key="4">
    <source>
        <dbReference type="Proteomes" id="UP000054893"/>
    </source>
</evidence>
<gene>
    <name evidence="3" type="ORF">AWB64_05754</name>
</gene>
<dbReference type="Proteomes" id="UP000054893">
    <property type="component" value="Unassembled WGS sequence"/>
</dbReference>
<dbReference type="PANTHER" id="PTHR37017:SF11">
    <property type="entry name" value="ESTERASE_LIPASE_THIOESTERASE DOMAIN-CONTAINING PROTEIN"/>
    <property type="match status" value="1"/>
</dbReference>
<dbReference type="OrthoDB" id="9112061at2"/>
<dbReference type="PANTHER" id="PTHR37017">
    <property type="entry name" value="AB HYDROLASE-1 DOMAIN-CONTAINING PROTEIN-RELATED"/>
    <property type="match status" value="1"/>
</dbReference>
<dbReference type="Gene3D" id="3.40.50.1820">
    <property type="entry name" value="alpha/beta hydrolase"/>
    <property type="match status" value="1"/>
</dbReference>
<evidence type="ECO:0000313" key="3">
    <source>
        <dbReference type="EMBL" id="SAL53013.1"/>
    </source>
</evidence>
<proteinExistence type="predicted"/>
<dbReference type="InterPro" id="IPR029058">
    <property type="entry name" value="AB_hydrolase_fold"/>
</dbReference>
<evidence type="ECO:0000256" key="1">
    <source>
        <dbReference type="SAM" id="SignalP"/>
    </source>
</evidence>
<organism evidence="3 4">
    <name type="scientific">Caballeronia sordidicola</name>
    <name type="common">Burkholderia sordidicola</name>
    <dbReference type="NCBI Taxonomy" id="196367"/>
    <lineage>
        <taxon>Bacteria</taxon>
        <taxon>Pseudomonadati</taxon>
        <taxon>Pseudomonadota</taxon>
        <taxon>Betaproteobacteria</taxon>
        <taxon>Burkholderiales</taxon>
        <taxon>Burkholderiaceae</taxon>
        <taxon>Caballeronia</taxon>
    </lineage>
</organism>